<feature type="domain" description="VOC" evidence="1">
    <location>
        <begin position="1"/>
        <end position="120"/>
    </location>
</feature>
<protein>
    <submittedName>
        <fullName evidence="2">Lactoylglutathione lyase</fullName>
    </submittedName>
</protein>
<evidence type="ECO:0000313" key="2">
    <source>
        <dbReference type="EMBL" id="PGO29923.1"/>
    </source>
</evidence>
<organism evidence="2 3">
    <name type="scientific">Bacillus cereus</name>
    <dbReference type="NCBI Taxonomy" id="1396"/>
    <lineage>
        <taxon>Bacteria</taxon>
        <taxon>Bacillati</taxon>
        <taxon>Bacillota</taxon>
        <taxon>Bacilli</taxon>
        <taxon>Bacillales</taxon>
        <taxon>Bacillaceae</taxon>
        <taxon>Bacillus</taxon>
        <taxon>Bacillus cereus group</taxon>
    </lineage>
</organism>
<dbReference type="AlphaFoldDB" id="A0A2B9Q4U2"/>
<dbReference type="SUPFAM" id="SSF54593">
    <property type="entry name" value="Glyoxalase/Bleomycin resistance protein/Dihydroxybiphenyl dioxygenase"/>
    <property type="match status" value="1"/>
</dbReference>
<dbReference type="InterPro" id="IPR029068">
    <property type="entry name" value="Glyas_Bleomycin-R_OHBP_Dase"/>
</dbReference>
<sequence>MESVTTCIVLESKNLKETLYFYEGILGFKPSKERPQIRVTGVWYDIGSTRICFVVNRGLGEYQETVTSSVKELLLKTTNIERLKKKLALYEISFVEERRGEEVKIIFHDPDGYTLQLISIENMEKGLLQCNNLNGE</sequence>
<dbReference type="InterPro" id="IPR037523">
    <property type="entry name" value="VOC_core"/>
</dbReference>
<proteinExistence type="predicted"/>
<dbReference type="InterPro" id="IPR004360">
    <property type="entry name" value="Glyas_Fos-R_dOase_dom"/>
</dbReference>
<reference evidence="2 3" key="1">
    <citation type="submission" date="2017-09" db="EMBL/GenBank/DDBJ databases">
        <title>Large-scale bioinformatics analysis of Bacillus genomes uncovers conserved roles of natural products in bacterial physiology.</title>
        <authorList>
            <consortium name="Agbiome Team Llc"/>
            <person name="Bleich R.M."/>
            <person name="Grubbs K.J."/>
            <person name="Santa Maria K.C."/>
            <person name="Allen S.E."/>
            <person name="Farag S."/>
            <person name="Shank E.A."/>
            <person name="Bowers A."/>
        </authorList>
    </citation>
    <scope>NUCLEOTIDE SEQUENCE [LARGE SCALE GENOMIC DNA]</scope>
    <source>
        <strain evidence="2 3">AFS050027</strain>
    </source>
</reference>
<dbReference type="EMBL" id="NUIL01000014">
    <property type="protein sequence ID" value="PGO29923.1"/>
    <property type="molecule type" value="Genomic_DNA"/>
</dbReference>
<dbReference type="Gene3D" id="3.10.180.10">
    <property type="entry name" value="2,3-Dihydroxybiphenyl 1,2-Dioxygenase, domain 1"/>
    <property type="match status" value="1"/>
</dbReference>
<dbReference type="Proteomes" id="UP000223777">
    <property type="component" value="Unassembled WGS sequence"/>
</dbReference>
<evidence type="ECO:0000259" key="1">
    <source>
        <dbReference type="PROSITE" id="PS51819"/>
    </source>
</evidence>
<gene>
    <name evidence="2" type="ORF">CN984_11370</name>
</gene>
<evidence type="ECO:0000313" key="3">
    <source>
        <dbReference type="Proteomes" id="UP000223777"/>
    </source>
</evidence>
<keyword evidence="2" id="KW-0456">Lyase</keyword>
<dbReference type="GO" id="GO:0016829">
    <property type="term" value="F:lyase activity"/>
    <property type="evidence" value="ECO:0007669"/>
    <property type="project" value="UniProtKB-KW"/>
</dbReference>
<dbReference type="RefSeq" id="WP_098764237.1">
    <property type="nucleotide sequence ID" value="NZ_NUIL01000014.1"/>
</dbReference>
<dbReference type="Pfam" id="PF00903">
    <property type="entry name" value="Glyoxalase"/>
    <property type="match status" value="1"/>
</dbReference>
<accession>A0A2B9Q4U2</accession>
<name>A0A2B9Q4U2_BACCE</name>
<comment type="caution">
    <text evidence="2">The sequence shown here is derived from an EMBL/GenBank/DDBJ whole genome shotgun (WGS) entry which is preliminary data.</text>
</comment>
<dbReference type="PROSITE" id="PS51819">
    <property type="entry name" value="VOC"/>
    <property type="match status" value="1"/>
</dbReference>